<sequence>MINELVTLARGIDPELIGILLTFIVGLTETGRRFQKTGNIPYRKLPWAAKRELFRWIRKSYFTVDKPDHPSFVVDKSVDEIRKTLARQGFVPEWPLSYKYGGEDGNLRQYIYDSGQDLPNRQVHVRLFEVEGGTEIMAHSEPTPEHHPEEHLAETDMVFESANDFVRSRLEDPRPIGYPSD</sequence>
<dbReference type="Proteomes" id="UP000011648">
    <property type="component" value="Unassembled WGS sequence"/>
</dbReference>
<gene>
    <name evidence="1" type="ORF">C484_10371</name>
</gene>
<organism evidence="1 2">
    <name type="scientific">Natrialba taiwanensis DSM 12281</name>
    <dbReference type="NCBI Taxonomy" id="1230458"/>
    <lineage>
        <taxon>Archaea</taxon>
        <taxon>Methanobacteriati</taxon>
        <taxon>Methanobacteriota</taxon>
        <taxon>Stenosarchaea group</taxon>
        <taxon>Halobacteria</taxon>
        <taxon>Halobacteriales</taxon>
        <taxon>Natrialbaceae</taxon>
        <taxon>Natrialba</taxon>
    </lineage>
</organism>
<evidence type="ECO:0000313" key="2">
    <source>
        <dbReference type="Proteomes" id="UP000011648"/>
    </source>
</evidence>
<comment type="caution">
    <text evidence="1">The sequence shown here is derived from an EMBL/GenBank/DDBJ whole genome shotgun (WGS) entry which is preliminary data.</text>
</comment>
<accession>L9ZY39</accession>
<dbReference type="STRING" id="1230458.C484_10371"/>
<evidence type="ECO:0000313" key="1">
    <source>
        <dbReference type="EMBL" id="ELY91425.1"/>
    </source>
</evidence>
<protein>
    <submittedName>
        <fullName evidence="1">Uncharacterized protein</fullName>
    </submittedName>
</protein>
<dbReference type="PATRIC" id="fig|1230458.4.peg.2089"/>
<dbReference type="AlphaFoldDB" id="L9ZY39"/>
<dbReference type="EMBL" id="AOIL01000037">
    <property type="protein sequence ID" value="ELY91425.1"/>
    <property type="molecule type" value="Genomic_DNA"/>
</dbReference>
<dbReference type="OrthoDB" id="269607at2157"/>
<proteinExistence type="predicted"/>
<reference evidence="1 2" key="1">
    <citation type="journal article" date="2014" name="PLoS Genet.">
        <title>Phylogenetically driven sequencing of extremely halophilic archaea reveals strategies for static and dynamic osmo-response.</title>
        <authorList>
            <person name="Becker E.A."/>
            <person name="Seitzer P.M."/>
            <person name="Tritt A."/>
            <person name="Larsen D."/>
            <person name="Krusor M."/>
            <person name="Yao A.I."/>
            <person name="Wu D."/>
            <person name="Madern D."/>
            <person name="Eisen J.A."/>
            <person name="Darling A.E."/>
            <person name="Facciotti M.T."/>
        </authorList>
    </citation>
    <scope>NUCLEOTIDE SEQUENCE [LARGE SCALE GENOMIC DNA]</scope>
    <source>
        <strain evidence="1 2">DSM 12281</strain>
    </source>
</reference>
<name>L9ZY39_9EURY</name>
<keyword evidence="2" id="KW-1185">Reference proteome</keyword>
<dbReference type="RefSeq" id="WP_006825827.1">
    <property type="nucleotide sequence ID" value="NZ_AOIL01000037.1"/>
</dbReference>